<dbReference type="AlphaFoldDB" id="A0A1R3HT50"/>
<sequence length="55" mass="6479">MAAVWGRKYNVAGQEWLSQSTAVAWWDPLEMDGGRENYSRQYTKFSLSRPTHHFM</sequence>
<accession>A0A1R3HT50</accession>
<evidence type="ECO:0000313" key="1">
    <source>
        <dbReference type="EMBL" id="OMO73543.1"/>
    </source>
</evidence>
<comment type="caution">
    <text evidence="1">The sequence shown here is derived from an EMBL/GenBank/DDBJ whole genome shotgun (WGS) entry which is preliminary data.</text>
</comment>
<dbReference type="Proteomes" id="UP000187203">
    <property type="component" value="Unassembled WGS sequence"/>
</dbReference>
<dbReference type="EMBL" id="AWUE01019422">
    <property type="protein sequence ID" value="OMO73543.1"/>
    <property type="molecule type" value="Genomic_DNA"/>
</dbReference>
<protein>
    <submittedName>
        <fullName evidence="1">Uncharacterized protein</fullName>
    </submittedName>
</protein>
<organism evidence="1 2">
    <name type="scientific">Corchorus olitorius</name>
    <dbReference type="NCBI Taxonomy" id="93759"/>
    <lineage>
        <taxon>Eukaryota</taxon>
        <taxon>Viridiplantae</taxon>
        <taxon>Streptophyta</taxon>
        <taxon>Embryophyta</taxon>
        <taxon>Tracheophyta</taxon>
        <taxon>Spermatophyta</taxon>
        <taxon>Magnoliopsida</taxon>
        <taxon>eudicotyledons</taxon>
        <taxon>Gunneridae</taxon>
        <taxon>Pentapetalae</taxon>
        <taxon>rosids</taxon>
        <taxon>malvids</taxon>
        <taxon>Malvales</taxon>
        <taxon>Malvaceae</taxon>
        <taxon>Grewioideae</taxon>
        <taxon>Apeibeae</taxon>
        <taxon>Corchorus</taxon>
    </lineage>
</organism>
<evidence type="ECO:0000313" key="2">
    <source>
        <dbReference type="Proteomes" id="UP000187203"/>
    </source>
</evidence>
<keyword evidence="2" id="KW-1185">Reference proteome</keyword>
<name>A0A1R3HT50_9ROSI</name>
<reference evidence="2" key="1">
    <citation type="submission" date="2013-09" db="EMBL/GenBank/DDBJ databases">
        <title>Corchorus olitorius genome sequencing.</title>
        <authorList>
            <person name="Alam M."/>
            <person name="Haque M.S."/>
            <person name="Islam M.S."/>
            <person name="Emdad E.M."/>
            <person name="Islam M.M."/>
            <person name="Ahmed B."/>
            <person name="Halim A."/>
            <person name="Hossen Q.M.M."/>
            <person name="Hossain M.Z."/>
            <person name="Ahmed R."/>
            <person name="Khan M.M."/>
            <person name="Islam R."/>
            <person name="Rashid M.M."/>
            <person name="Khan S.A."/>
            <person name="Rahman M.S."/>
            <person name="Alam M."/>
            <person name="Yahiya A.S."/>
            <person name="Khan M.S."/>
            <person name="Azam M.S."/>
            <person name="Haque T."/>
            <person name="Lashkar M.Z.H."/>
            <person name="Akhand A.I."/>
            <person name="Morshed G."/>
            <person name="Roy S."/>
            <person name="Uddin K.S."/>
            <person name="Rabeya T."/>
            <person name="Hossain A.S."/>
            <person name="Chowdhury A."/>
            <person name="Snigdha A.R."/>
            <person name="Mortoza M.S."/>
            <person name="Matin S.A."/>
            <person name="Hoque S.M.E."/>
            <person name="Islam M.K."/>
            <person name="Roy D.K."/>
            <person name="Haider R."/>
            <person name="Moosa M.M."/>
            <person name="Elias S.M."/>
            <person name="Hasan A.M."/>
            <person name="Jahan S."/>
            <person name="Shafiuddin M."/>
            <person name="Mahmood N."/>
            <person name="Shommy N.S."/>
        </authorList>
    </citation>
    <scope>NUCLEOTIDE SEQUENCE [LARGE SCALE GENOMIC DNA]</scope>
    <source>
        <strain evidence="2">cv. O-4</strain>
    </source>
</reference>
<proteinExistence type="predicted"/>
<gene>
    <name evidence="1" type="ORF">COLO4_27028</name>
</gene>